<dbReference type="AlphaFoldDB" id="A0A0F6W609"/>
<evidence type="ECO:0008006" key="4">
    <source>
        <dbReference type="Google" id="ProtNLM"/>
    </source>
</evidence>
<feature type="chain" id="PRO_5002511913" description="HEAT repeat protein" evidence="1">
    <location>
        <begin position="27"/>
        <end position="261"/>
    </location>
</feature>
<dbReference type="STRING" id="927083.DB32_005536"/>
<dbReference type="SUPFAM" id="SSF48371">
    <property type="entry name" value="ARM repeat"/>
    <property type="match status" value="1"/>
</dbReference>
<accession>A0A0F6W609</accession>
<dbReference type="KEGG" id="samy:DB32_005536"/>
<proteinExistence type="predicted"/>
<dbReference type="Proteomes" id="UP000034883">
    <property type="component" value="Chromosome"/>
</dbReference>
<feature type="signal peptide" evidence="1">
    <location>
        <begin position="1"/>
        <end position="26"/>
    </location>
</feature>
<gene>
    <name evidence="2" type="ORF">DB32_005536</name>
</gene>
<dbReference type="InterPro" id="IPR011989">
    <property type="entry name" value="ARM-like"/>
</dbReference>
<keyword evidence="3" id="KW-1185">Reference proteome</keyword>
<reference evidence="2 3" key="1">
    <citation type="submission" date="2015-03" db="EMBL/GenBank/DDBJ databases">
        <title>Genome assembly of Sandaracinus amylolyticus DSM 53668.</title>
        <authorList>
            <person name="Sharma G."/>
            <person name="Subramanian S."/>
        </authorList>
    </citation>
    <scope>NUCLEOTIDE SEQUENCE [LARGE SCALE GENOMIC DNA]</scope>
    <source>
        <strain evidence="2 3">DSM 53668</strain>
    </source>
</reference>
<dbReference type="EMBL" id="CP011125">
    <property type="protein sequence ID" value="AKF08387.1"/>
    <property type="molecule type" value="Genomic_DNA"/>
</dbReference>
<evidence type="ECO:0000313" key="2">
    <source>
        <dbReference type="EMBL" id="AKF08387.1"/>
    </source>
</evidence>
<dbReference type="Gene3D" id="1.25.10.10">
    <property type="entry name" value="Leucine-rich Repeat Variant"/>
    <property type="match status" value="1"/>
</dbReference>
<dbReference type="Pfam" id="PF13646">
    <property type="entry name" value="HEAT_2"/>
    <property type="match status" value="1"/>
</dbReference>
<organism evidence="2 3">
    <name type="scientific">Sandaracinus amylolyticus</name>
    <dbReference type="NCBI Taxonomy" id="927083"/>
    <lineage>
        <taxon>Bacteria</taxon>
        <taxon>Pseudomonadati</taxon>
        <taxon>Myxococcota</taxon>
        <taxon>Polyangia</taxon>
        <taxon>Polyangiales</taxon>
        <taxon>Sandaracinaceae</taxon>
        <taxon>Sandaracinus</taxon>
    </lineage>
</organism>
<sequence>MLRIAISAAIVAALSGLALAPARATAQDLTLDQATQMLRSSDHDEVQTAIQSIGLLGSPRGVEPLAARIRDGLAPDLLESAIDTLTVLGRAEAGPVLFELVTHRRPEVRLRAVQAIAATRPRGADRALVSALSDSSAEVRSAAATALGDLGAVSAVESLFLALDRGVPEAGPALGKVVRAEHVGRVLEYLGRLPFSQMQGVLEEMLRRRDLPSRSRLDVVARLGELATPEVRTFLSEWASAQPANDPVRRSAEDVVARIAQ</sequence>
<evidence type="ECO:0000256" key="1">
    <source>
        <dbReference type="SAM" id="SignalP"/>
    </source>
</evidence>
<name>A0A0F6W609_9BACT</name>
<evidence type="ECO:0000313" key="3">
    <source>
        <dbReference type="Proteomes" id="UP000034883"/>
    </source>
</evidence>
<keyword evidence="1" id="KW-0732">Signal</keyword>
<protein>
    <recommendedName>
        <fullName evidence="4">HEAT repeat protein</fullName>
    </recommendedName>
</protein>
<dbReference type="InterPro" id="IPR016024">
    <property type="entry name" value="ARM-type_fold"/>
</dbReference>